<comment type="subcellular location">
    <subcellularLocation>
        <location evidence="1 12">Cytoplasm</location>
    </subcellularLocation>
</comment>
<dbReference type="eggNOG" id="COG1385">
    <property type="taxonomic scope" value="Bacteria"/>
</dbReference>
<sequence length="248" mass="27444">MRANYKMQRLYLPEDLSKGAEVETTREQAHYLGNVLRMRGGAELLVFNGRHGEWLAEVKEISKKSALLAVRELTREQTPQPDILYCFAPLKQGRLDYMVQKAVEMGAGILQPVITQHTQIPKLGTDRLQANVIEAAEQCGILSIPLVREPVKLDVLLSRWEEGRRLVFCDEDAPGQNPFPRLSALAGERLGLLVGPEGGFSDSERRTLRSLAFVVPIPLGPRILRADTAAVAALAILQAAAGDWRDEA</sequence>
<dbReference type="EC" id="2.1.1.193" evidence="3 12"/>
<feature type="domain" description="Ribosomal RNA small subunit methyltransferase E methyltransferase" evidence="13">
    <location>
        <begin position="79"/>
        <end position="238"/>
    </location>
</feature>
<keyword evidence="6 12" id="KW-0698">rRNA processing</keyword>
<dbReference type="Gene3D" id="2.40.240.20">
    <property type="entry name" value="Hypothetical PUA domain-like, domain 1"/>
    <property type="match status" value="1"/>
</dbReference>
<keyword evidence="5 12" id="KW-0963">Cytoplasm</keyword>
<evidence type="ECO:0000256" key="10">
    <source>
        <dbReference type="ARBA" id="ARBA00025699"/>
    </source>
</evidence>
<keyword evidence="9 12" id="KW-0949">S-adenosyl-L-methionine</keyword>
<dbReference type="Gene3D" id="3.40.1280.10">
    <property type="match status" value="1"/>
</dbReference>
<evidence type="ECO:0000259" key="13">
    <source>
        <dbReference type="Pfam" id="PF04452"/>
    </source>
</evidence>
<protein>
    <recommendedName>
        <fullName evidence="4 12">Ribosomal RNA small subunit methyltransferase E</fullName>
        <ecNumber evidence="3 12">2.1.1.193</ecNumber>
    </recommendedName>
</protein>
<dbReference type="CDD" id="cd18084">
    <property type="entry name" value="RsmE-like"/>
    <property type="match status" value="1"/>
</dbReference>
<dbReference type="PIRSF" id="PIRSF015601">
    <property type="entry name" value="MTase_slr0722"/>
    <property type="match status" value="1"/>
</dbReference>
<evidence type="ECO:0000256" key="5">
    <source>
        <dbReference type="ARBA" id="ARBA00022490"/>
    </source>
</evidence>
<dbReference type="GO" id="GO:0005737">
    <property type="term" value="C:cytoplasm"/>
    <property type="evidence" value="ECO:0007669"/>
    <property type="project" value="UniProtKB-SubCell"/>
</dbReference>
<dbReference type="InterPro" id="IPR006700">
    <property type="entry name" value="RsmE"/>
</dbReference>
<dbReference type="KEGG" id="mes:Meso_0372"/>
<dbReference type="NCBIfam" id="NF008696">
    <property type="entry name" value="PRK11713.3-5"/>
    <property type="match status" value="1"/>
</dbReference>
<accession>Q11LE9</accession>
<dbReference type="InterPro" id="IPR029028">
    <property type="entry name" value="Alpha/beta_knot_MTases"/>
</dbReference>
<evidence type="ECO:0000256" key="7">
    <source>
        <dbReference type="ARBA" id="ARBA00022603"/>
    </source>
</evidence>
<dbReference type="Pfam" id="PF20260">
    <property type="entry name" value="PUA_4"/>
    <property type="match status" value="1"/>
</dbReference>
<evidence type="ECO:0000256" key="11">
    <source>
        <dbReference type="ARBA" id="ARBA00047944"/>
    </source>
</evidence>
<dbReference type="GO" id="GO:0070042">
    <property type="term" value="F:rRNA (uridine-N3-)-methyltransferase activity"/>
    <property type="evidence" value="ECO:0007669"/>
    <property type="project" value="TreeGrafter"/>
</dbReference>
<dbReference type="InterPro" id="IPR046886">
    <property type="entry name" value="RsmE_MTase_dom"/>
</dbReference>
<dbReference type="HOGENOM" id="CLU_067442_4_0_5"/>
<evidence type="ECO:0000313" key="15">
    <source>
        <dbReference type="EMBL" id="ABG61776.1"/>
    </source>
</evidence>
<evidence type="ECO:0000256" key="2">
    <source>
        <dbReference type="ARBA" id="ARBA00005528"/>
    </source>
</evidence>
<gene>
    <name evidence="15" type="ordered locus">Meso_0372</name>
</gene>
<dbReference type="OrthoDB" id="9815641at2"/>
<comment type="function">
    <text evidence="10 12">Specifically methylates the N3 position of the uracil ring of uridine 1498 (m3U1498) in 16S rRNA. Acts on the fully assembled 30S ribosomal subunit.</text>
</comment>
<evidence type="ECO:0000256" key="1">
    <source>
        <dbReference type="ARBA" id="ARBA00004496"/>
    </source>
</evidence>
<dbReference type="STRING" id="266779.Meso_0372"/>
<organism evidence="15">
    <name type="scientific">Chelativorans sp. (strain BNC1)</name>
    <dbReference type="NCBI Taxonomy" id="266779"/>
    <lineage>
        <taxon>Bacteria</taxon>
        <taxon>Pseudomonadati</taxon>
        <taxon>Pseudomonadota</taxon>
        <taxon>Alphaproteobacteria</taxon>
        <taxon>Hyphomicrobiales</taxon>
        <taxon>Phyllobacteriaceae</taxon>
        <taxon>Chelativorans</taxon>
    </lineage>
</organism>
<evidence type="ECO:0000259" key="14">
    <source>
        <dbReference type="Pfam" id="PF20260"/>
    </source>
</evidence>
<dbReference type="NCBIfam" id="TIGR00046">
    <property type="entry name" value="RsmE family RNA methyltransferase"/>
    <property type="match status" value="1"/>
</dbReference>
<keyword evidence="7 12" id="KW-0489">Methyltransferase</keyword>
<dbReference type="PANTHER" id="PTHR30027:SF3">
    <property type="entry name" value="16S RRNA (URACIL(1498)-N(3))-METHYLTRANSFERASE"/>
    <property type="match status" value="1"/>
</dbReference>
<evidence type="ECO:0000256" key="8">
    <source>
        <dbReference type="ARBA" id="ARBA00022679"/>
    </source>
</evidence>
<dbReference type="Pfam" id="PF04452">
    <property type="entry name" value="Methyltrans_RNA"/>
    <property type="match status" value="1"/>
</dbReference>
<evidence type="ECO:0000256" key="6">
    <source>
        <dbReference type="ARBA" id="ARBA00022552"/>
    </source>
</evidence>
<evidence type="ECO:0000256" key="12">
    <source>
        <dbReference type="PIRNR" id="PIRNR015601"/>
    </source>
</evidence>
<dbReference type="InterPro" id="IPR015947">
    <property type="entry name" value="PUA-like_sf"/>
</dbReference>
<dbReference type="EMBL" id="CP000390">
    <property type="protein sequence ID" value="ABG61776.1"/>
    <property type="molecule type" value="Genomic_DNA"/>
</dbReference>
<keyword evidence="8 12" id="KW-0808">Transferase</keyword>
<reference evidence="15" key="1">
    <citation type="submission" date="2006-06" db="EMBL/GenBank/DDBJ databases">
        <title>Complete sequence of chromosome of Chelativorans sp. BNC1.</title>
        <authorList>
            <consortium name="US DOE Joint Genome Institute"/>
            <person name="Copeland A."/>
            <person name="Lucas S."/>
            <person name="Lapidus A."/>
            <person name="Barry K."/>
            <person name="Detter J.C."/>
            <person name="Glavina del Rio T."/>
            <person name="Hammon N."/>
            <person name="Israni S."/>
            <person name="Dalin E."/>
            <person name="Tice H."/>
            <person name="Pitluck S."/>
            <person name="Chertkov O."/>
            <person name="Brettin T."/>
            <person name="Bruce D."/>
            <person name="Han C."/>
            <person name="Tapia R."/>
            <person name="Gilna P."/>
            <person name="Schmutz J."/>
            <person name="Larimer F."/>
            <person name="Land M."/>
            <person name="Hauser L."/>
            <person name="Kyrpides N."/>
            <person name="Mikhailova N."/>
            <person name="Richardson P."/>
        </authorList>
    </citation>
    <scope>NUCLEOTIDE SEQUENCE</scope>
    <source>
        <strain evidence="15">BNC1</strain>
    </source>
</reference>
<proteinExistence type="inferred from homology"/>
<dbReference type="InterPro" id="IPR046887">
    <property type="entry name" value="RsmE_PUA-like"/>
</dbReference>
<dbReference type="SUPFAM" id="SSF75217">
    <property type="entry name" value="alpha/beta knot"/>
    <property type="match status" value="1"/>
</dbReference>
<dbReference type="PANTHER" id="PTHR30027">
    <property type="entry name" value="RIBOSOMAL RNA SMALL SUBUNIT METHYLTRANSFERASE E"/>
    <property type="match status" value="1"/>
</dbReference>
<comment type="catalytic activity">
    <reaction evidence="11 12">
        <text>uridine(1498) in 16S rRNA + S-adenosyl-L-methionine = N(3)-methyluridine(1498) in 16S rRNA + S-adenosyl-L-homocysteine + H(+)</text>
        <dbReference type="Rhea" id="RHEA:42920"/>
        <dbReference type="Rhea" id="RHEA-COMP:10283"/>
        <dbReference type="Rhea" id="RHEA-COMP:10284"/>
        <dbReference type="ChEBI" id="CHEBI:15378"/>
        <dbReference type="ChEBI" id="CHEBI:57856"/>
        <dbReference type="ChEBI" id="CHEBI:59789"/>
        <dbReference type="ChEBI" id="CHEBI:65315"/>
        <dbReference type="ChEBI" id="CHEBI:74502"/>
        <dbReference type="EC" id="2.1.1.193"/>
    </reaction>
</comment>
<dbReference type="GO" id="GO:0070475">
    <property type="term" value="P:rRNA base methylation"/>
    <property type="evidence" value="ECO:0007669"/>
    <property type="project" value="TreeGrafter"/>
</dbReference>
<name>Q11LE9_CHESB</name>
<dbReference type="SUPFAM" id="SSF88697">
    <property type="entry name" value="PUA domain-like"/>
    <property type="match status" value="1"/>
</dbReference>
<dbReference type="AlphaFoldDB" id="Q11LE9"/>
<dbReference type="InterPro" id="IPR029026">
    <property type="entry name" value="tRNA_m1G_MTases_N"/>
</dbReference>
<feature type="domain" description="Ribosomal RNA small subunit methyltransferase E PUA-like" evidence="14">
    <location>
        <begin position="25"/>
        <end position="68"/>
    </location>
</feature>
<evidence type="ECO:0000256" key="3">
    <source>
        <dbReference type="ARBA" id="ARBA00012328"/>
    </source>
</evidence>
<comment type="similarity">
    <text evidence="2 12">Belongs to the RNA methyltransferase RsmE family.</text>
</comment>
<evidence type="ECO:0000256" key="9">
    <source>
        <dbReference type="ARBA" id="ARBA00022691"/>
    </source>
</evidence>
<evidence type="ECO:0000256" key="4">
    <source>
        <dbReference type="ARBA" id="ARBA00013673"/>
    </source>
</evidence>